<dbReference type="InterPro" id="IPR001584">
    <property type="entry name" value="Integrase_cat-core"/>
</dbReference>
<sequence length="293" mass="33417">MQTGMADDKPHFGDTGGRRKLNALFEECTLPRLFEEELALLCVRMFLEESDKIERVKKGSLLLKRTGWNKRKFENHFPKQSNQTTTEQQTEHCRGPILQGLVKRIHTGDLNPYALNATITTTEWGKMQQCNNQRGLGQARRKPTCFECGVQDTFKRECPKLKEQQKQWKSVGTFLLNNRYASILFDTGANRSFVSTAFNFQMDITPSTLDRPVMIVELADGRYLGTSLDMSTAYHPQTDGQSERTIQTLKDMLRACAVDFGKGWVNHLPLVEFCYNNSYHASIKAAPFEALFG</sequence>
<reference evidence="2" key="2">
    <citation type="submission" date="2022-01" db="EMBL/GenBank/DDBJ databases">
        <authorList>
            <person name="Yamashiro T."/>
            <person name="Shiraishi A."/>
            <person name="Satake H."/>
            <person name="Nakayama K."/>
        </authorList>
    </citation>
    <scope>NUCLEOTIDE SEQUENCE</scope>
</reference>
<evidence type="ECO:0000313" key="2">
    <source>
        <dbReference type="EMBL" id="GJT51880.1"/>
    </source>
</evidence>
<dbReference type="SUPFAM" id="SSF53098">
    <property type="entry name" value="Ribonuclease H-like"/>
    <property type="match status" value="1"/>
</dbReference>
<accession>A0ABQ5ELU6</accession>
<comment type="caution">
    <text evidence="2">The sequence shown here is derived from an EMBL/GenBank/DDBJ whole genome shotgun (WGS) entry which is preliminary data.</text>
</comment>
<organism evidence="2 3">
    <name type="scientific">Tanacetum coccineum</name>
    <dbReference type="NCBI Taxonomy" id="301880"/>
    <lineage>
        <taxon>Eukaryota</taxon>
        <taxon>Viridiplantae</taxon>
        <taxon>Streptophyta</taxon>
        <taxon>Embryophyta</taxon>
        <taxon>Tracheophyta</taxon>
        <taxon>Spermatophyta</taxon>
        <taxon>Magnoliopsida</taxon>
        <taxon>eudicotyledons</taxon>
        <taxon>Gunneridae</taxon>
        <taxon>Pentapetalae</taxon>
        <taxon>asterids</taxon>
        <taxon>campanulids</taxon>
        <taxon>Asterales</taxon>
        <taxon>Asteraceae</taxon>
        <taxon>Asteroideae</taxon>
        <taxon>Anthemideae</taxon>
        <taxon>Anthemidinae</taxon>
        <taxon>Tanacetum</taxon>
    </lineage>
</organism>
<proteinExistence type="predicted"/>
<keyword evidence="3" id="KW-1185">Reference proteome</keyword>
<dbReference type="PANTHER" id="PTHR37984">
    <property type="entry name" value="PROTEIN CBG26694"/>
    <property type="match status" value="1"/>
</dbReference>
<dbReference type="PROSITE" id="PS50994">
    <property type="entry name" value="INTEGRASE"/>
    <property type="match status" value="1"/>
</dbReference>
<keyword evidence="2" id="KW-0548">Nucleotidyltransferase</keyword>
<dbReference type="EMBL" id="BQNB010016444">
    <property type="protein sequence ID" value="GJT51880.1"/>
    <property type="molecule type" value="Genomic_DNA"/>
</dbReference>
<evidence type="ECO:0000259" key="1">
    <source>
        <dbReference type="PROSITE" id="PS50994"/>
    </source>
</evidence>
<feature type="domain" description="Integrase catalytic" evidence="1">
    <location>
        <begin position="222"/>
        <end position="293"/>
    </location>
</feature>
<keyword evidence="2" id="KW-0808">Transferase</keyword>
<dbReference type="Proteomes" id="UP001151760">
    <property type="component" value="Unassembled WGS sequence"/>
</dbReference>
<dbReference type="PANTHER" id="PTHR37984:SF15">
    <property type="entry name" value="INTEGRASE CATALYTIC DOMAIN-CONTAINING PROTEIN"/>
    <property type="match status" value="1"/>
</dbReference>
<dbReference type="InterPro" id="IPR012337">
    <property type="entry name" value="RNaseH-like_sf"/>
</dbReference>
<keyword evidence="2" id="KW-0695">RNA-directed DNA polymerase</keyword>
<name>A0ABQ5ELU6_9ASTR</name>
<dbReference type="Pfam" id="PF08284">
    <property type="entry name" value="RVP_2"/>
    <property type="match status" value="1"/>
</dbReference>
<dbReference type="InterPro" id="IPR036397">
    <property type="entry name" value="RNaseH_sf"/>
</dbReference>
<dbReference type="InterPro" id="IPR050951">
    <property type="entry name" value="Retrovirus_Pol_polyprotein"/>
</dbReference>
<dbReference type="Gene3D" id="3.30.420.10">
    <property type="entry name" value="Ribonuclease H-like superfamily/Ribonuclease H"/>
    <property type="match status" value="1"/>
</dbReference>
<reference evidence="2" key="1">
    <citation type="journal article" date="2022" name="Int. J. Mol. Sci.">
        <title>Draft Genome of Tanacetum Coccineum: Genomic Comparison of Closely Related Tanacetum-Family Plants.</title>
        <authorList>
            <person name="Yamashiro T."/>
            <person name="Shiraishi A."/>
            <person name="Nakayama K."/>
            <person name="Satake H."/>
        </authorList>
    </citation>
    <scope>NUCLEOTIDE SEQUENCE</scope>
</reference>
<dbReference type="GO" id="GO:0003964">
    <property type="term" value="F:RNA-directed DNA polymerase activity"/>
    <property type="evidence" value="ECO:0007669"/>
    <property type="project" value="UniProtKB-KW"/>
</dbReference>
<gene>
    <name evidence="2" type="ORF">Tco_0978037</name>
</gene>
<protein>
    <submittedName>
        <fullName evidence="2">Reverse transcriptase domain-containing protein</fullName>
    </submittedName>
</protein>
<evidence type="ECO:0000313" key="3">
    <source>
        <dbReference type="Proteomes" id="UP001151760"/>
    </source>
</evidence>